<evidence type="ECO:0000259" key="6">
    <source>
        <dbReference type="Pfam" id="PF00881"/>
    </source>
</evidence>
<gene>
    <name evidence="7" type="ORF">ABA45_01370</name>
</gene>
<evidence type="ECO:0000256" key="5">
    <source>
        <dbReference type="PIRNR" id="PIRNR005426"/>
    </source>
</evidence>
<evidence type="ECO:0000256" key="3">
    <source>
        <dbReference type="ARBA" id="ARBA00022643"/>
    </source>
</evidence>
<dbReference type="PANTHER" id="PTHR43425">
    <property type="entry name" value="OXYGEN-INSENSITIVE NADPH NITROREDUCTASE"/>
    <property type="match status" value="1"/>
</dbReference>
<dbReference type="SUPFAM" id="SSF55469">
    <property type="entry name" value="FMN-dependent nitroreductase-like"/>
    <property type="match status" value="1"/>
</dbReference>
<keyword evidence="8" id="KW-1185">Reference proteome</keyword>
<accession>A0A0H4HX72</accession>
<dbReference type="AlphaFoldDB" id="A0A0H4HX72"/>
<dbReference type="Proteomes" id="UP000036406">
    <property type="component" value="Chromosome"/>
</dbReference>
<evidence type="ECO:0000313" key="7">
    <source>
        <dbReference type="EMBL" id="AKO51241.1"/>
    </source>
</evidence>
<dbReference type="CDD" id="cd02146">
    <property type="entry name" value="NfsA-like"/>
    <property type="match status" value="1"/>
</dbReference>
<evidence type="ECO:0000256" key="4">
    <source>
        <dbReference type="ARBA" id="ARBA00023002"/>
    </source>
</evidence>
<sequence>MTITANPTFNAAGNPVIDLLSRHRSIRKFTEQKIPAQLLSDLLHAGQCAATSSHVQAYTLIHVVDTAKRERLVELTGGQGYVASASDFFVFCADMKRPTEAAARAGAEIITGTTEQLLVASIDAAMMAQNLVVAAESEGLGICYIGGIRNDPAAVSDLLTLPDQVYPVFGLCLGYPDQDSQVKPRLPLSVIVKTDSYNSEQDNALIDGFDATMETYYSERLGGNKSSNWSKQLKPLFTSKLRLHLKEFLEKRGLGRQ</sequence>
<evidence type="ECO:0000256" key="2">
    <source>
        <dbReference type="ARBA" id="ARBA00022630"/>
    </source>
</evidence>
<organism evidence="7 8">
    <name type="scientific">Marinobacter psychrophilus</name>
    <dbReference type="NCBI Taxonomy" id="330734"/>
    <lineage>
        <taxon>Bacteria</taxon>
        <taxon>Pseudomonadati</taxon>
        <taxon>Pseudomonadota</taxon>
        <taxon>Gammaproteobacteria</taxon>
        <taxon>Pseudomonadales</taxon>
        <taxon>Marinobacteraceae</taxon>
        <taxon>Marinobacter</taxon>
    </lineage>
</organism>
<dbReference type="RefSeq" id="WP_048383853.1">
    <property type="nucleotide sequence ID" value="NZ_CP011494.1"/>
</dbReference>
<dbReference type="PATRIC" id="fig|330734.3.peg.298"/>
<keyword evidence="2 5" id="KW-0285">Flavoprotein</keyword>
<feature type="domain" description="Nitroreductase" evidence="6">
    <location>
        <begin position="22"/>
        <end position="175"/>
    </location>
</feature>
<dbReference type="PIRSF" id="PIRSF005426">
    <property type="entry name" value="Frp"/>
    <property type="match status" value="1"/>
</dbReference>
<comment type="similarity">
    <text evidence="1 5">Belongs to the flavin oxidoreductase frp family.</text>
</comment>
<dbReference type="InterPro" id="IPR016446">
    <property type="entry name" value="Flavin_OxRdtase_Frp"/>
</dbReference>
<protein>
    <submittedName>
        <fullName evidence="7">FMN reductase</fullName>
    </submittedName>
</protein>
<dbReference type="EMBL" id="CP011494">
    <property type="protein sequence ID" value="AKO51241.1"/>
    <property type="molecule type" value="Genomic_DNA"/>
</dbReference>
<keyword evidence="5" id="KW-0521">NADP</keyword>
<dbReference type="Pfam" id="PF00881">
    <property type="entry name" value="Nitroreductase"/>
    <property type="match status" value="1"/>
</dbReference>
<dbReference type="STRING" id="330734.ABA45_01370"/>
<dbReference type="PANTHER" id="PTHR43425:SF3">
    <property type="entry name" value="NADPH-DEPENDENT OXIDOREDUCTASE"/>
    <property type="match status" value="1"/>
</dbReference>
<keyword evidence="4 5" id="KW-0560">Oxidoreductase</keyword>
<dbReference type="InterPro" id="IPR029479">
    <property type="entry name" value="Nitroreductase"/>
</dbReference>
<name>A0A0H4HX72_9GAMM</name>
<evidence type="ECO:0000256" key="1">
    <source>
        <dbReference type="ARBA" id="ARBA00008366"/>
    </source>
</evidence>
<dbReference type="NCBIfam" id="NF008033">
    <property type="entry name" value="PRK10765.1"/>
    <property type="match status" value="1"/>
</dbReference>
<dbReference type="Gene3D" id="3.40.109.10">
    <property type="entry name" value="NADH Oxidase"/>
    <property type="match status" value="1"/>
</dbReference>
<evidence type="ECO:0000313" key="8">
    <source>
        <dbReference type="Proteomes" id="UP000036406"/>
    </source>
</evidence>
<keyword evidence="3 5" id="KW-0288">FMN</keyword>
<dbReference type="InterPro" id="IPR000415">
    <property type="entry name" value="Nitroreductase-like"/>
</dbReference>
<dbReference type="KEGG" id="mpq:ABA45_01370"/>
<reference evidence="7 8" key="1">
    <citation type="submission" date="2015-05" db="EMBL/GenBank/DDBJ databases">
        <title>Complete genome of Marinobacter psychrophilus strain 20041T isolated from sea-ice of the Canadian Basin.</title>
        <authorList>
            <person name="Song L."/>
            <person name="Ren L."/>
            <person name="Yu Y."/>
            <person name="Wang X."/>
        </authorList>
    </citation>
    <scope>NUCLEOTIDE SEQUENCE [LARGE SCALE GENOMIC DNA]</scope>
    <source>
        <strain evidence="7 8">20041</strain>
    </source>
</reference>
<dbReference type="GO" id="GO:0016491">
    <property type="term" value="F:oxidoreductase activity"/>
    <property type="evidence" value="ECO:0007669"/>
    <property type="project" value="UniProtKB-UniRule"/>
</dbReference>
<proteinExistence type="inferred from homology"/>